<comment type="function">
    <text evidence="11">Part of the high-affinity ATP-driven potassium transport (or Kdp) system, which catalyzes the hydrolysis of ATP coupled with the electrogenic transport of potassium into the cytoplasm. This subunit acts as a catalytic chaperone that increases the ATP-binding affinity of the ATP-hydrolyzing subunit KdpB by the formation of a transient KdpB/KdpC/ATP ternary complex.</text>
</comment>
<keyword evidence="8 11" id="KW-1133">Transmembrane helix</keyword>
<dbReference type="PANTHER" id="PTHR30042:SF2">
    <property type="entry name" value="POTASSIUM-TRANSPORTING ATPASE KDPC SUBUNIT"/>
    <property type="match status" value="1"/>
</dbReference>
<dbReference type="EMBL" id="JARAOX010000219">
    <property type="protein sequence ID" value="MDD9785709.1"/>
    <property type="molecule type" value="Genomic_DNA"/>
</dbReference>
<keyword evidence="1 11" id="KW-0813">Transport</keyword>
<evidence type="ECO:0000256" key="11">
    <source>
        <dbReference type="HAMAP-Rule" id="MF_00276"/>
    </source>
</evidence>
<comment type="similarity">
    <text evidence="11">Belongs to the KdpC family.</text>
</comment>
<keyword evidence="5 11" id="KW-0547">Nucleotide-binding</keyword>
<dbReference type="RefSeq" id="WP_029322673.1">
    <property type="nucleotide sequence ID" value="NZ_CATKQG010000011.1"/>
</dbReference>
<keyword evidence="3 11" id="KW-0633">Potassium transport</keyword>
<name>A0A2A8SYZ3_PRIMG</name>
<dbReference type="GO" id="GO:0005524">
    <property type="term" value="F:ATP binding"/>
    <property type="evidence" value="ECO:0007669"/>
    <property type="project" value="UniProtKB-UniRule"/>
</dbReference>
<dbReference type="Proteomes" id="UP000220341">
    <property type="component" value="Unassembled WGS sequence"/>
</dbReference>
<evidence type="ECO:0000313" key="12">
    <source>
        <dbReference type="EMBL" id="MDD9785709.1"/>
    </source>
</evidence>
<evidence type="ECO:0000256" key="10">
    <source>
        <dbReference type="ARBA" id="ARBA00023136"/>
    </source>
</evidence>
<keyword evidence="9 11" id="KW-0406">Ion transport</keyword>
<dbReference type="GO" id="GO:0016787">
    <property type="term" value="F:hydrolase activity"/>
    <property type="evidence" value="ECO:0007669"/>
    <property type="project" value="UniProtKB-KW"/>
</dbReference>
<evidence type="ECO:0000256" key="5">
    <source>
        <dbReference type="ARBA" id="ARBA00022741"/>
    </source>
</evidence>
<dbReference type="GO" id="GO:0008556">
    <property type="term" value="F:P-type potassium transmembrane transporter activity"/>
    <property type="evidence" value="ECO:0007669"/>
    <property type="project" value="InterPro"/>
</dbReference>
<evidence type="ECO:0000256" key="1">
    <source>
        <dbReference type="ARBA" id="ARBA00022448"/>
    </source>
</evidence>
<evidence type="ECO:0000256" key="6">
    <source>
        <dbReference type="ARBA" id="ARBA00022840"/>
    </source>
</evidence>
<comment type="caution">
    <text evidence="13">The sequence shown here is derived from an EMBL/GenBank/DDBJ whole genome shotgun (WGS) entry which is preliminary data.</text>
</comment>
<dbReference type="PANTHER" id="PTHR30042">
    <property type="entry name" value="POTASSIUM-TRANSPORTING ATPASE C CHAIN"/>
    <property type="match status" value="1"/>
</dbReference>
<comment type="subcellular location">
    <subcellularLocation>
        <location evidence="11">Cell membrane</location>
        <topology evidence="11">Single-pass membrane protein</topology>
    </subcellularLocation>
</comment>
<keyword evidence="4 11" id="KW-0812">Transmembrane</keyword>
<evidence type="ECO:0000256" key="7">
    <source>
        <dbReference type="ARBA" id="ARBA00022958"/>
    </source>
</evidence>
<proteinExistence type="inferred from homology"/>
<evidence type="ECO:0000256" key="4">
    <source>
        <dbReference type="ARBA" id="ARBA00022692"/>
    </source>
</evidence>
<organism evidence="13 14">
    <name type="scientific">Priestia megaterium</name>
    <name type="common">Bacillus megaterium</name>
    <dbReference type="NCBI Taxonomy" id="1404"/>
    <lineage>
        <taxon>Bacteria</taxon>
        <taxon>Bacillati</taxon>
        <taxon>Bacillota</taxon>
        <taxon>Bacilli</taxon>
        <taxon>Bacillales</taxon>
        <taxon>Bacillaceae</taxon>
        <taxon>Priestia</taxon>
    </lineage>
</organism>
<protein>
    <recommendedName>
        <fullName evidence="11">Potassium-transporting ATPase KdpC subunit</fullName>
    </recommendedName>
    <alternativeName>
        <fullName evidence="11">ATP phosphohydrolase [potassium-transporting] C chain</fullName>
    </alternativeName>
    <alternativeName>
        <fullName evidence="11">Potassium-binding and translocating subunit C</fullName>
    </alternativeName>
    <alternativeName>
        <fullName evidence="11">Potassium-translocating ATPase C chain</fullName>
    </alternativeName>
</protein>
<feature type="transmembrane region" description="Helical" evidence="11">
    <location>
        <begin position="12"/>
        <end position="34"/>
    </location>
</feature>
<keyword evidence="2 11" id="KW-1003">Cell membrane</keyword>
<dbReference type="PIRSF" id="PIRSF001296">
    <property type="entry name" value="K_ATPase_KdpC"/>
    <property type="match status" value="1"/>
</dbReference>
<keyword evidence="7 11" id="KW-0630">Potassium</keyword>
<dbReference type="NCBIfam" id="TIGR00681">
    <property type="entry name" value="kdpC"/>
    <property type="match status" value="1"/>
</dbReference>
<keyword evidence="13" id="KW-0378">Hydrolase</keyword>
<evidence type="ECO:0000256" key="8">
    <source>
        <dbReference type="ARBA" id="ARBA00022989"/>
    </source>
</evidence>
<evidence type="ECO:0000256" key="3">
    <source>
        <dbReference type="ARBA" id="ARBA00022538"/>
    </source>
</evidence>
<dbReference type="EMBL" id="NTYW01000004">
    <property type="protein sequence ID" value="PES41696.1"/>
    <property type="molecule type" value="Genomic_DNA"/>
</dbReference>
<evidence type="ECO:0000313" key="15">
    <source>
        <dbReference type="Proteomes" id="UP001213771"/>
    </source>
</evidence>
<dbReference type="AlphaFoldDB" id="A0A2A8SYZ3"/>
<keyword evidence="10 11" id="KW-0472">Membrane</keyword>
<evidence type="ECO:0000313" key="13">
    <source>
        <dbReference type="EMBL" id="PES41696.1"/>
    </source>
</evidence>
<dbReference type="HAMAP" id="MF_00276">
    <property type="entry name" value="KdpC"/>
    <property type="match status" value="1"/>
</dbReference>
<comment type="subunit">
    <text evidence="11">The system is composed of three essential subunits: KdpA, KdpB and KdpC.</text>
</comment>
<evidence type="ECO:0000256" key="2">
    <source>
        <dbReference type="ARBA" id="ARBA00022475"/>
    </source>
</evidence>
<dbReference type="Pfam" id="PF02669">
    <property type="entry name" value="KdpC"/>
    <property type="match status" value="1"/>
</dbReference>
<accession>A0A2A8SYZ3</accession>
<evidence type="ECO:0000313" key="14">
    <source>
        <dbReference type="Proteomes" id="UP000220341"/>
    </source>
</evidence>
<dbReference type="GO" id="GO:0005886">
    <property type="term" value="C:plasma membrane"/>
    <property type="evidence" value="ECO:0007669"/>
    <property type="project" value="UniProtKB-SubCell"/>
</dbReference>
<dbReference type="NCBIfam" id="NF001454">
    <property type="entry name" value="PRK00315.1"/>
    <property type="match status" value="1"/>
</dbReference>
<reference evidence="13 14" key="1">
    <citation type="submission" date="2017-09" db="EMBL/GenBank/DDBJ databases">
        <title>Large-scale bioinformatics analysis of Bacillus genomes uncovers conserved roles of natural products in bacterial physiology.</title>
        <authorList>
            <consortium name="Agbiome Team Llc"/>
            <person name="Bleich R.M."/>
            <person name="Kirk G.J."/>
            <person name="Santa Maria K.C."/>
            <person name="Allen S.E."/>
            <person name="Farag S."/>
            <person name="Shank E.A."/>
            <person name="Bowers A."/>
        </authorList>
    </citation>
    <scope>NUCLEOTIDE SEQUENCE [LARGE SCALE GENOMIC DNA]</scope>
    <source>
        <strain evidence="13 14">AFS003013</strain>
    </source>
</reference>
<evidence type="ECO:0000256" key="9">
    <source>
        <dbReference type="ARBA" id="ARBA00023065"/>
    </source>
</evidence>
<dbReference type="InterPro" id="IPR003820">
    <property type="entry name" value="KdpC"/>
</dbReference>
<reference evidence="12 15" key="2">
    <citation type="submission" date="2023-02" db="EMBL/GenBank/DDBJ databases">
        <authorList>
            <person name="Olszewska D."/>
        </authorList>
    </citation>
    <scope>NUCLEOTIDE SEQUENCE [LARGE SCALE GENOMIC DNA]</scope>
    <source>
        <strain evidence="12 15">FDU301</strain>
    </source>
</reference>
<sequence length="188" mass="20297">MIQTERMGSIIVRLTIMMIILCGLIYPVVMTGIAQTAIPSKANGSLIYSNKHQVIGSKLIGQQFTSNAFFHGRVSSIDYNGAGSGSLNLAPSNKDLTNRIERSVAAWKKENEVPKGGIPIDAVTNSASGLDPDITPQAAYAQVERVAKAAHINTNTLKELIKEHTQQGAFGAKRVNVVELNLAVQRER</sequence>
<dbReference type="Proteomes" id="UP001213771">
    <property type="component" value="Unassembled WGS sequence"/>
</dbReference>
<keyword evidence="6 11" id="KW-0067">ATP-binding</keyword>
<gene>
    <name evidence="11 12" type="primary">kdpC</name>
    <name evidence="13" type="ORF">CN497_02665</name>
    <name evidence="12" type="ORF">PVE99_25435</name>
</gene>